<keyword evidence="1" id="KW-0378">Hydrolase</keyword>
<dbReference type="EMBL" id="BMAT01008446">
    <property type="protein sequence ID" value="GFR85170.1"/>
    <property type="molecule type" value="Genomic_DNA"/>
</dbReference>
<name>A0AAV4GJD1_9GAST</name>
<dbReference type="Proteomes" id="UP000762676">
    <property type="component" value="Unassembled WGS sequence"/>
</dbReference>
<evidence type="ECO:0000313" key="2">
    <source>
        <dbReference type="Proteomes" id="UP000762676"/>
    </source>
</evidence>
<organism evidence="1 2">
    <name type="scientific">Elysia marginata</name>
    <dbReference type="NCBI Taxonomy" id="1093978"/>
    <lineage>
        <taxon>Eukaryota</taxon>
        <taxon>Metazoa</taxon>
        <taxon>Spiralia</taxon>
        <taxon>Lophotrochozoa</taxon>
        <taxon>Mollusca</taxon>
        <taxon>Gastropoda</taxon>
        <taxon>Heterobranchia</taxon>
        <taxon>Euthyneura</taxon>
        <taxon>Panpulmonata</taxon>
        <taxon>Sacoglossa</taxon>
        <taxon>Placobranchoidea</taxon>
        <taxon>Plakobranchidae</taxon>
        <taxon>Elysia</taxon>
    </lineage>
</organism>
<proteinExistence type="predicted"/>
<dbReference type="GO" id="GO:0004519">
    <property type="term" value="F:endonuclease activity"/>
    <property type="evidence" value="ECO:0007669"/>
    <property type="project" value="UniProtKB-KW"/>
</dbReference>
<keyword evidence="1" id="KW-0540">Nuclease</keyword>
<sequence>MLVMRCATLHPVTPSVETVDVEMIKELTVVYCDKVKSFDMWCYRRVLRISWKEHKTNEEVGLLQAADVTERLLDQLIKKKLRYAGYVIGGARDIFSS</sequence>
<comment type="caution">
    <text evidence="1">The sequence shown here is derived from an EMBL/GenBank/DDBJ whole genome shotgun (WGS) entry which is preliminary data.</text>
</comment>
<protein>
    <submittedName>
        <fullName evidence="1">Endonuclease-reverse transcriptase</fullName>
    </submittedName>
</protein>
<evidence type="ECO:0000313" key="1">
    <source>
        <dbReference type="EMBL" id="GFR85170.1"/>
    </source>
</evidence>
<reference evidence="1 2" key="1">
    <citation type="journal article" date="2021" name="Elife">
        <title>Chloroplast acquisition without the gene transfer in kleptoplastic sea slugs, Plakobranchus ocellatus.</title>
        <authorList>
            <person name="Maeda T."/>
            <person name="Takahashi S."/>
            <person name="Yoshida T."/>
            <person name="Shimamura S."/>
            <person name="Takaki Y."/>
            <person name="Nagai Y."/>
            <person name="Toyoda A."/>
            <person name="Suzuki Y."/>
            <person name="Arimoto A."/>
            <person name="Ishii H."/>
            <person name="Satoh N."/>
            <person name="Nishiyama T."/>
            <person name="Hasebe M."/>
            <person name="Maruyama T."/>
            <person name="Minagawa J."/>
            <person name="Obokata J."/>
            <person name="Shigenobu S."/>
        </authorList>
    </citation>
    <scope>NUCLEOTIDE SEQUENCE [LARGE SCALE GENOMIC DNA]</scope>
</reference>
<keyword evidence="1" id="KW-0255">Endonuclease</keyword>
<keyword evidence="2" id="KW-1185">Reference proteome</keyword>
<gene>
    <name evidence="1" type="ORF">ElyMa_004167400</name>
</gene>
<dbReference type="AlphaFoldDB" id="A0AAV4GJD1"/>
<accession>A0AAV4GJD1</accession>